<reference evidence="6 7" key="1">
    <citation type="journal article" date="2003" name="Proc. Natl. Acad. Sci. U.S.A.">
        <title>Complete genome sequence and analysis of Wolinella succinogenes.</title>
        <authorList>
            <person name="Baar C."/>
            <person name="Eppinger M."/>
            <person name="Raddatz G."/>
            <person name="Simon JM."/>
            <person name="Lanz C."/>
            <person name="Klimmek O."/>
            <person name="Nandakumar R."/>
            <person name="Gross R."/>
            <person name="Rosinus A."/>
            <person name="Keller H."/>
            <person name="Jagtap P."/>
            <person name="Linke B."/>
            <person name="Meyer F."/>
            <person name="Lederer H."/>
            <person name="Schuster S.C."/>
        </authorList>
    </citation>
    <scope>NUCLEOTIDE SEQUENCE [LARGE SCALE GENOMIC DNA]</scope>
    <source>
        <strain evidence="7">ATCC 29543 / DSM 1740 / CCUG 13145 / JCM 31913 / LMG 7466 / NCTC 11488 / FDC 602W</strain>
    </source>
</reference>
<proteinExistence type="predicted"/>
<evidence type="ECO:0000313" key="6">
    <source>
        <dbReference type="EMBL" id="CAE09251.1"/>
    </source>
</evidence>
<dbReference type="AlphaFoldDB" id="Q7MAR2"/>
<feature type="transmembrane region" description="Helical" evidence="5">
    <location>
        <begin position="6"/>
        <end position="24"/>
    </location>
</feature>
<evidence type="ECO:0000256" key="2">
    <source>
        <dbReference type="ARBA" id="ARBA00022692"/>
    </source>
</evidence>
<feature type="transmembrane region" description="Helical" evidence="5">
    <location>
        <begin position="106"/>
        <end position="127"/>
    </location>
</feature>
<sequence>MEGINYIDIVVLALVVLLGLKGIVNGFIREFFGLSGIIGGVYVASRYADSMGMWVSKNLYAFENQAAISLAGFVLILASVWIASLIFAEIVVRLVKLSALGTVDRIFGFIFASGKIFMIFSIIAYALSSVEIVSSNLKRYTDTSFVYPLLVKAGGEVVKIDSVSSLTQKVQESELPTLDEPKSAN</sequence>
<accession>Q7MAR2</accession>
<dbReference type="InterPro" id="IPR003825">
    <property type="entry name" value="Colicin-V_CvpA"/>
</dbReference>
<dbReference type="RefSeq" id="WP_011138051.1">
    <property type="nucleotide sequence ID" value="NC_005090.1"/>
</dbReference>
<dbReference type="HOGENOM" id="CLU_092720_1_0_7"/>
<protein>
    <submittedName>
        <fullName evidence="6">PUTATIVE INTEGRAL MEMBRANE PROTEIN</fullName>
    </submittedName>
</protein>
<gene>
    <name evidence="6" type="ordered locus">WS0083</name>
</gene>
<dbReference type="Pfam" id="PF02674">
    <property type="entry name" value="Colicin_V"/>
    <property type="match status" value="1"/>
</dbReference>
<dbReference type="eggNOG" id="COG1286">
    <property type="taxonomic scope" value="Bacteria"/>
</dbReference>
<dbReference type="KEGG" id="wsu:WS0083"/>
<evidence type="ECO:0000256" key="3">
    <source>
        <dbReference type="ARBA" id="ARBA00022989"/>
    </source>
</evidence>
<keyword evidence="7" id="KW-1185">Reference proteome</keyword>
<dbReference type="EMBL" id="BX571657">
    <property type="protein sequence ID" value="CAE09251.1"/>
    <property type="molecule type" value="Genomic_DNA"/>
</dbReference>
<keyword evidence="3 5" id="KW-1133">Transmembrane helix</keyword>
<dbReference type="STRING" id="273121.WS0083"/>
<evidence type="ECO:0000256" key="5">
    <source>
        <dbReference type="SAM" id="Phobius"/>
    </source>
</evidence>
<dbReference type="GO" id="GO:0009403">
    <property type="term" value="P:toxin biosynthetic process"/>
    <property type="evidence" value="ECO:0007669"/>
    <property type="project" value="InterPro"/>
</dbReference>
<keyword evidence="2 5" id="KW-0812">Transmembrane</keyword>
<organism evidence="7">
    <name type="scientific">Wolinella succinogenes (strain ATCC 29543 / DSM 1740 / CCUG 13145 / JCM 31913 / LMG 7466 / NCTC 11488 / FDC 602W)</name>
    <name type="common">Vibrio succinogenes</name>
    <dbReference type="NCBI Taxonomy" id="273121"/>
    <lineage>
        <taxon>Bacteria</taxon>
        <taxon>Pseudomonadati</taxon>
        <taxon>Campylobacterota</taxon>
        <taxon>Epsilonproteobacteria</taxon>
        <taxon>Campylobacterales</taxon>
        <taxon>Helicobacteraceae</taxon>
        <taxon>Wolinella</taxon>
    </lineage>
</organism>
<evidence type="ECO:0000256" key="1">
    <source>
        <dbReference type="ARBA" id="ARBA00004141"/>
    </source>
</evidence>
<dbReference type="GO" id="GO:0016020">
    <property type="term" value="C:membrane"/>
    <property type="evidence" value="ECO:0007669"/>
    <property type="project" value="UniProtKB-SubCell"/>
</dbReference>
<evidence type="ECO:0000256" key="4">
    <source>
        <dbReference type="ARBA" id="ARBA00023136"/>
    </source>
</evidence>
<feature type="transmembrane region" description="Helical" evidence="5">
    <location>
        <begin position="68"/>
        <end position="94"/>
    </location>
</feature>
<keyword evidence="4 5" id="KW-0472">Membrane</keyword>
<name>Q7MAR2_WOLSU</name>
<feature type="transmembrane region" description="Helical" evidence="5">
    <location>
        <begin position="31"/>
        <end position="48"/>
    </location>
</feature>
<comment type="subcellular location">
    <subcellularLocation>
        <location evidence="1">Membrane</location>
        <topology evidence="1">Multi-pass membrane protein</topology>
    </subcellularLocation>
</comment>
<dbReference type="Proteomes" id="UP000000422">
    <property type="component" value="Chromosome"/>
</dbReference>
<evidence type="ECO:0000313" key="7">
    <source>
        <dbReference type="Proteomes" id="UP000000422"/>
    </source>
</evidence>